<evidence type="ECO:0000259" key="1">
    <source>
        <dbReference type="SMART" id="SM00382"/>
    </source>
</evidence>
<dbReference type="Pfam" id="PF13424">
    <property type="entry name" value="TPR_12"/>
    <property type="match status" value="1"/>
</dbReference>
<dbReference type="Proteomes" id="UP000239203">
    <property type="component" value="Unassembled WGS sequence"/>
</dbReference>
<name>A0A2S6GCF1_9PSEU</name>
<keyword evidence="3" id="KW-1185">Reference proteome</keyword>
<evidence type="ECO:0000313" key="2">
    <source>
        <dbReference type="EMBL" id="PPK62035.1"/>
    </source>
</evidence>
<dbReference type="AlphaFoldDB" id="A0A2S6GCF1"/>
<dbReference type="PRINTS" id="PR00364">
    <property type="entry name" value="DISEASERSIST"/>
</dbReference>
<feature type="domain" description="AAA+ ATPase" evidence="1">
    <location>
        <begin position="41"/>
        <end position="178"/>
    </location>
</feature>
<dbReference type="SMART" id="SM00382">
    <property type="entry name" value="AAA"/>
    <property type="match status" value="1"/>
</dbReference>
<dbReference type="Gene3D" id="1.25.40.10">
    <property type="entry name" value="Tetratricopeptide repeat domain"/>
    <property type="match status" value="1"/>
</dbReference>
<dbReference type="SUPFAM" id="SSF52540">
    <property type="entry name" value="P-loop containing nucleoside triphosphate hydrolases"/>
    <property type="match status" value="1"/>
</dbReference>
<dbReference type="Gene3D" id="3.40.50.300">
    <property type="entry name" value="P-loop containing nucleotide triphosphate hydrolases"/>
    <property type="match status" value="1"/>
</dbReference>
<dbReference type="SUPFAM" id="SSF48452">
    <property type="entry name" value="TPR-like"/>
    <property type="match status" value="1"/>
</dbReference>
<dbReference type="PANTHER" id="PTHR47691">
    <property type="entry name" value="REGULATOR-RELATED"/>
    <property type="match status" value="1"/>
</dbReference>
<sequence length="669" mass="72996">MVDSGVPRLLPGDEPGFLNRGREIDAFRRLVVGTGPVAVEGPGRIWLTGPPGIGKTTLAVRLGNLFETRFTDGILYADLRGSTPDNAADVADVLRHFLRQLGKEPAEIPGALDELAADFRSHTANRAILVVLDDARTSAQVRPLLPSSPDAVVLVTSRRHLDGLVYSGFSRIELENFTTDDAIRLVRGIVGAERFAAEPAAGERLVNFCSGLPLALRVVAARILARRTRSLAALVDQITKAPFEHLRLEGDAPVEAVFDASFADLDEEQRRAYCLLGQIPAAEFDLAAAAAVLDRSISETNDLVDDLDEAYLVRRADDRVAIHSLVREHARARAEAADLEPRAARLRAVGWYLRRAAALSKNVSRRWSVSARAEAIDPAYDGDDAYRPAAAELERDDAVYPAIAALADELSLDQACAELGEALQPWYYNTDRTSHLLAVLRLAVPAADALGDVRLSMRLHHDLGSAHEKAKEFPAALREFERAMGLAQECGDRLGEASAVEWSGLVLRQVGDHASAVDRFERAREILRTGEIENREHRERALVLLSLHRGTDLVALGHTAEADAELRDALEWFHDRGEVINEARALLALAPISGDQARPTLERALELFAAGGLRSKQIDALVALAELDFADGEQAAAVGRLREARELARQIGLWSVVESLDERLARHSV</sequence>
<dbReference type="Pfam" id="PF13401">
    <property type="entry name" value="AAA_22"/>
    <property type="match status" value="1"/>
</dbReference>
<dbReference type="GO" id="GO:0043531">
    <property type="term" value="F:ADP binding"/>
    <property type="evidence" value="ECO:0007669"/>
    <property type="project" value="InterPro"/>
</dbReference>
<comment type="caution">
    <text evidence="2">The sequence shown here is derived from an EMBL/GenBank/DDBJ whole genome shotgun (WGS) entry which is preliminary data.</text>
</comment>
<dbReference type="EMBL" id="PTIX01000037">
    <property type="protein sequence ID" value="PPK62035.1"/>
    <property type="molecule type" value="Genomic_DNA"/>
</dbReference>
<dbReference type="InterPro" id="IPR027417">
    <property type="entry name" value="P-loop_NTPase"/>
</dbReference>
<dbReference type="OrthoDB" id="3311584at2"/>
<accession>A0A2S6GCF1</accession>
<dbReference type="InterPro" id="IPR011990">
    <property type="entry name" value="TPR-like_helical_dom_sf"/>
</dbReference>
<dbReference type="InterPro" id="IPR003593">
    <property type="entry name" value="AAA+_ATPase"/>
</dbReference>
<dbReference type="InterPro" id="IPR049945">
    <property type="entry name" value="AAA_22"/>
</dbReference>
<reference evidence="2 3" key="1">
    <citation type="submission" date="2018-02" db="EMBL/GenBank/DDBJ databases">
        <title>Genomic Encyclopedia of Archaeal and Bacterial Type Strains, Phase II (KMG-II): from individual species to whole genera.</title>
        <authorList>
            <person name="Goeker M."/>
        </authorList>
    </citation>
    <scope>NUCLEOTIDE SEQUENCE [LARGE SCALE GENOMIC DNA]</scope>
    <source>
        <strain evidence="2 3">YU 961-1</strain>
    </source>
</reference>
<organism evidence="2 3">
    <name type="scientific">Actinokineospora auranticolor</name>
    <dbReference type="NCBI Taxonomy" id="155976"/>
    <lineage>
        <taxon>Bacteria</taxon>
        <taxon>Bacillati</taxon>
        <taxon>Actinomycetota</taxon>
        <taxon>Actinomycetes</taxon>
        <taxon>Pseudonocardiales</taxon>
        <taxon>Pseudonocardiaceae</taxon>
        <taxon>Actinokineospora</taxon>
    </lineage>
</organism>
<evidence type="ECO:0000313" key="3">
    <source>
        <dbReference type="Proteomes" id="UP000239203"/>
    </source>
</evidence>
<protein>
    <submittedName>
        <fullName evidence="2">Tetratricopeptide repeat protein</fullName>
    </submittedName>
</protein>
<dbReference type="PANTHER" id="PTHR47691:SF3">
    <property type="entry name" value="HTH-TYPE TRANSCRIPTIONAL REGULATOR RV0890C-RELATED"/>
    <property type="match status" value="1"/>
</dbReference>
<proteinExistence type="predicted"/>
<gene>
    <name evidence="2" type="ORF">CLV40_1375</name>
</gene>